<comment type="caution">
    <text evidence="7">The sequence shown here is derived from an EMBL/GenBank/DDBJ whole genome shotgun (WGS) entry which is preliminary data.</text>
</comment>
<dbReference type="EMBL" id="MU254587">
    <property type="protein sequence ID" value="KAG9240106.1"/>
    <property type="molecule type" value="Genomic_DNA"/>
</dbReference>
<keyword evidence="8" id="KW-1185">Reference proteome</keyword>
<dbReference type="OrthoDB" id="8118055at2759"/>
<evidence type="ECO:0000256" key="3">
    <source>
        <dbReference type="ARBA" id="ARBA00007658"/>
    </source>
</evidence>
<dbReference type="EC" id="3.2.1.-" evidence="6"/>
<comment type="pathway">
    <text evidence="2">Protein modification; protein glycosylation.</text>
</comment>
<dbReference type="GO" id="GO:0005509">
    <property type="term" value="F:calcium ion binding"/>
    <property type="evidence" value="ECO:0007669"/>
    <property type="project" value="InterPro"/>
</dbReference>
<dbReference type="Gene3D" id="1.50.10.10">
    <property type="match status" value="1"/>
</dbReference>
<dbReference type="GO" id="GO:0036503">
    <property type="term" value="P:ERAD pathway"/>
    <property type="evidence" value="ECO:0007669"/>
    <property type="project" value="UniProtKB-ARBA"/>
</dbReference>
<dbReference type="InterPro" id="IPR036026">
    <property type="entry name" value="Seven-hairpin_glycosidases"/>
</dbReference>
<evidence type="ECO:0000313" key="7">
    <source>
        <dbReference type="EMBL" id="KAG9240106.1"/>
    </source>
</evidence>
<keyword evidence="4 6" id="KW-0378">Hydrolase</keyword>
<comment type="cofactor">
    <cofactor evidence="1">
        <name>Ca(2+)</name>
        <dbReference type="ChEBI" id="CHEBI:29108"/>
    </cofactor>
</comment>
<evidence type="ECO:0000256" key="5">
    <source>
        <dbReference type="ARBA" id="ARBA00023157"/>
    </source>
</evidence>
<evidence type="ECO:0000256" key="4">
    <source>
        <dbReference type="ARBA" id="ARBA00022801"/>
    </source>
</evidence>
<evidence type="ECO:0000256" key="6">
    <source>
        <dbReference type="RuleBase" id="RU361193"/>
    </source>
</evidence>
<accession>A0A9P8CCC3</accession>
<dbReference type="SUPFAM" id="SSF48225">
    <property type="entry name" value="Seven-hairpin glycosidases"/>
    <property type="match status" value="1"/>
</dbReference>
<evidence type="ECO:0000256" key="2">
    <source>
        <dbReference type="ARBA" id="ARBA00004922"/>
    </source>
</evidence>
<proteinExistence type="inferred from homology"/>
<reference evidence="7" key="1">
    <citation type="journal article" date="2021" name="IMA Fungus">
        <title>Genomic characterization of three marine fungi, including Emericellopsis atlantica sp. nov. with signatures of a generalist lifestyle and marine biomass degradation.</title>
        <authorList>
            <person name="Hagestad O.C."/>
            <person name="Hou L."/>
            <person name="Andersen J.H."/>
            <person name="Hansen E.H."/>
            <person name="Altermark B."/>
            <person name="Li C."/>
            <person name="Kuhnert E."/>
            <person name="Cox R.J."/>
            <person name="Crous P.W."/>
            <person name="Spatafora J.W."/>
            <person name="Lail K."/>
            <person name="Amirebrahimi M."/>
            <person name="Lipzen A."/>
            <person name="Pangilinan J."/>
            <person name="Andreopoulos W."/>
            <person name="Hayes R.D."/>
            <person name="Ng V."/>
            <person name="Grigoriev I.V."/>
            <person name="Jackson S.A."/>
            <person name="Sutton T.D.S."/>
            <person name="Dobson A.D.W."/>
            <person name="Rama T."/>
        </authorList>
    </citation>
    <scope>NUCLEOTIDE SEQUENCE</scope>
    <source>
        <strain evidence="7">TRa3180A</strain>
    </source>
</reference>
<dbReference type="GO" id="GO:0005783">
    <property type="term" value="C:endoplasmic reticulum"/>
    <property type="evidence" value="ECO:0007669"/>
    <property type="project" value="TreeGrafter"/>
</dbReference>
<dbReference type="InterPro" id="IPR012341">
    <property type="entry name" value="6hp_glycosidase-like_sf"/>
</dbReference>
<gene>
    <name evidence="7" type="ORF">BJ878DRAFT_546604</name>
</gene>
<evidence type="ECO:0000256" key="1">
    <source>
        <dbReference type="ARBA" id="ARBA00001913"/>
    </source>
</evidence>
<keyword evidence="6" id="KW-0326">Glycosidase</keyword>
<dbReference type="GO" id="GO:0016020">
    <property type="term" value="C:membrane"/>
    <property type="evidence" value="ECO:0007669"/>
    <property type="project" value="InterPro"/>
</dbReference>
<evidence type="ECO:0000313" key="8">
    <source>
        <dbReference type="Proteomes" id="UP000887226"/>
    </source>
</evidence>
<dbReference type="PANTHER" id="PTHR11742">
    <property type="entry name" value="MANNOSYL-OLIGOSACCHARIDE ALPHA-1,2-MANNOSIDASE-RELATED"/>
    <property type="match status" value="1"/>
</dbReference>
<dbReference type="GO" id="GO:0005975">
    <property type="term" value="P:carbohydrate metabolic process"/>
    <property type="evidence" value="ECO:0007669"/>
    <property type="project" value="InterPro"/>
</dbReference>
<name>A0A9P8CCC3_9HELO</name>
<dbReference type="InterPro" id="IPR001382">
    <property type="entry name" value="Glyco_hydro_47"/>
</dbReference>
<protein>
    <recommendedName>
        <fullName evidence="6">alpha-1,2-Mannosidase</fullName>
        <ecNumber evidence="6">3.2.1.-</ecNumber>
    </recommendedName>
</protein>
<comment type="similarity">
    <text evidence="3 6">Belongs to the glycosyl hydrolase 47 family.</text>
</comment>
<keyword evidence="5" id="KW-1015">Disulfide bond</keyword>
<dbReference type="AlphaFoldDB" id="A0A9P8CCC3"/>
<organism evidence="7 8">
    <name type="scientific">Calycina marina</name>
    <dbReference type="NCBI Taxonomy" id="1763456"/>
    <lineage>
        <taxon>Eukaryota</taxon>
        <taxon>Fungi</taxon>
        <taxon>Dikarya</taxon>
        <taxon>Ascomycota</taxon>
        <taxon>Pezizomycotina</taxon>
        <taxon>Leotiomycetes</taxon>
        <taxon>Helotiales</taxon>
        <taxon>Pezizellaceae</taxon>
        <taxon>Calycina</taxon>
    </lineage>
</organism>
<dbReference type="GO" id="GO:0004571">
    <property type="term" value="F:mannosyl-oligosaccharide 1,2-alpha-mannosidase activity"/>
    <property type="evidence" value="ECO:0007669"/>
    <property type="project" value="InterPro"/>
</dbReference>
<dbReference type="InterPro" id="IPR050749">
    <property type="entry name" value="Glycosyl_Hydrolase_47"/>
</dbReference>
<dbReference type="PRINTS" id="PR00747">
    <property type="entry name" value="GLYHDRLASE47"/>
</dbReference>
<sequence>MDLKVDFEQAVIAVGKIDFSNTEDEDIKLFETTTRYLGGLLAAYDLTDGKPEMLLEKAVQLGDMLYAAFDTSNRMPVTRWKWERAKKDVEMSLIFGVLVAELGSLFLEFTRISQLTGDDKYFDAVQRIADKFEKVQPHTKLPGMWPTVVNTMREDFGDDTGFTSSAMADSVYEYLPKVL</sequence>
<dbReference type="Pfam" id="PF01532">
    <property type="entry name" value="Glyco_hydro_47"/>
    <property type="match status" value="1"/>
</dbReference>
<dbReference type="PANTHER" id="PTHR11742:SF103">
    <property type="entry name" value="ENDOPLASMIC RETICULUM MANNOSIDASE MNL2-RELATED"/>
    <property type="match status" value="1"/>
</dbReference>
<dbReference type="Proteomes" id="UP000887226">
    <property type="component" value="Unassembled WGS sequence"/>
</dbReference>